<protein>
    <submittedName>
        <fullName evidence="11">Lysophospholipid acyltransferase</fullName>
    </submittedName>
    <submittedName>
        <fullName evidence="12">Lysophospholipid_acyltransferase</fullName>
    </submittedName>
</protein>
<dbReference type="InterPro" id="IPR002123">
    <property type="entry name" value="Plipid/glycerol_acylTrfase"/>
</dbReference>
<gene>
    <name evidence="12" type="ORF">HINF_LOCUS38988</name>
    <name evidence="11" type="ORF">HINF_LOCUS6021</name>
</gene>
<evidence type="ECO:0000256" key="5">
    <source>
        <dbReference type="ARBA" id="ARBA00022989"/>
    </source>
</evidence>
<dbReference type="GO" id="GO:0016020">
    <property type="term" value="C:membrane"/>
    <property type="evidence" value="ECO:0007669"/>
    <property type="project" value="UniProtKB-SubCell"/>
</dbReference>
<evidence type="ECO:0000256" key="6">
    <source>
        <dbReference type="ARBA" id="ARBA00023098"/>
    </source>
</evidence>
<dbReference type="SUPFAM" id="SSF69593">
    <property type="entry name" value="Glycerol-3-phosphate (1)-acyltransferase"/>
    <property type="match status" value="1"/>
</dbReference>
<dbReference type="Proteomes" id="UP001642409">
    <property type="component" value="Unassembled WGS sequence"/>
</dbReference>
<comment type="similarity">
    <text evidence="2">Belongs to the 1-acyl-sn-glycerol-3-phosphate acyltransferase family.</text>
</comment>
<feature type="domain" description="Phospholipid/glycerol acyltransferase" evidence="10">
    <location>
        <begin position="133"/>
        <end position="242"/>
    </location>
</feature>
<evidence type="ECO:0000256" key="2">
    <source>
        <dbReference type="ARBA" id="ARBA00008655"/>
    </source>
</evidence>
<dbReference type="GO" id="GO:0016746">
    <property type="term" value="F:acyltransferase activity"/>
    <property type="evidence" value="ECO:0007669"/>
    <property type="project" value="UniProtKB-KW"/>
</dbReference>
<keyword evidence="5 9" id="KW-1133">Transmembrane helix</keyword>
<feature type="transmembrane region" description="Helical" evidence="9">
    <location>
        <begin position="60"/>
        <end position="83"/>
    </location>
</feature>
<dbReference type="PANTHER" id="PTHR23063:SF52">
    <property type="entry name" value="LYSOPHOSPHATIDYLCHOLINE ACYLTRANSFERASE"/>
    <property type="match status" value="1"/>
</dbReference>
<evidence type="ECO:0000313" key="13">
    <source>
        <dbReference type="Proteomes" id="UP001642409"/>
    </source>
</evidence>
<evidence type="ECO:0000259" key="10">
    <source>
        <dbReference type="SMART" id="SM00563"/>
    </source>
</evidence>
<dbReference type="PANTHER" id="PTHR23063">
    <property type="entry name" value="PHOSPHOLIPID ACYLTRANSFERASE"/>
    <property type="match status" value="1"/>
</dbReference>
<dbReference type="EMBL" id="CATOUU010000154">
    <property type="protein sequence ID" value="CAI9918376.1"/>
    <property type="molecule type" value="Genomic_DNA"/>
</dbReference>
<dbReference type="GO" id="GO:0006629">
    <property type="term" value="P:lipid metabolic process"/>
    <property type="evidence" value="ECO:0007669"/>
    <property type="project" value="UniProtKB-KW"/>
</dbReference>
<reference evidence="12 13" key="2">
    <citation type="submission" date="2024-07" db="EMBL/GenBank/DDBJ databases">
        <authorList>
            <person name="Akdeniz Z."/>
        </authorList>
    </citation>
    <scope>NUCLEOTIDE SEQUENCE [LARGE SCALE GENOMIC DNA]</scope>
</reference>
<evidence type="ECO:0000313" key="12">
    <source>
        <dbReference type="EMBL" id="CAL6041335.1"/>
    </source>
</evidence>
<keyword evidence="7 9" id="KW-0472">Membrane</keyword>
<sequence>MESKTQENSNSGSIIGADEPKHITFPYDYTPVHPQLHQYKKQSFFHRFISKPIYSVLKPLVLVFRVSMILLFLFIQAILLTMIDFGTDKEKPQTVFRRKLFRLTTKICCSIILLAQGFVVKVVRKPAKNSKSAISVMNHRSGYDILVNGIIGVDGMIGKEAYTSNFLTGAPFKASRSIQIGKKNQTKSGFQILKERFTSGQNWPPITVYAEGTVTSFGVILRLRTGCFRLGLPIQPVALKFFYEEPFEWLFETVPEHFLATGNNLTGRIEASFLDVMSQQAGEWPRQFADRVGKAMADEIGSVYVPYQSEDVYYFNGKGDISKCTEEYLRDYGWMGTLKDYKEMCKKAGLNWRYEWPKEKFANIE</sequence>
<evidence type="ECO:0000313" key="11">
    <source>
        <dbReference type="EMBL" id="CAI9918376.1"/>
    </source>
</evidence>
<name>A0AA86NG45_9EUKA</name>
<keyword evidence="4 9" id="KW-0812">Transmembrane</keyword>
<keyword evidence="8 11" id="KW-0012">Acyltransferase</keyword>
<dbReference type="SMART" id="SM00563">
    <property type="entry name" value="PlsC"/>
    <property type="match status" value="1"/>
</dbReference>
<keyword evidence="13" id="KW-1185">Reference proteome</keyword>
<dbReference type="Pfam" id="PF01553">
    <property type="entry name" value="Acyltransferase"/>
    <property type="match status" value="1"/>
</dbReference>
<reference evidence="11" key="1">
    <citation type="submission" date="2023-06" db="EMBL/GenBank/DDBJ databases">
        <authorList>
            <person name="Kurt Z."/>
        </authorList>
    </citation>
    <scope>NUCLEOTIDE SEQUENCE</scope>
</reference>
<accession>A0AA86NG45</accession>
<evidence type="ECO:0000256" key="3">
    <source>
        <dbReference type="ARBA" id="ARBA00022679"/>
    </source>
</evidence>
<evidence type="ECO:0000256" key="9">
    <source>
        <dbReference type="SAM" id="Phobius"/>
    </source>
</evidence>
<keyword evidence="3" id="KW-0808">Transferase</keyword>
<evidence type="ECO:0000256" key="7">
    <source>
        <dbReference type="ARBA" id="ARBA00023136"/>
    </source>
</evidence>
<organism evidence="11">
    <name type="scientific">Hexamita inflata</name>
    <dbReference type="NCBI Taxonomy" id="28002"/>
    <lineage>
        <taxon>Eukaryota</taxon>
        <taxon>Metamonada</taxon>
        <taxon>Diplomonadida</taxon>
        <taxon>Hexamitidae</taxon>
        <taxon>Hexamitinae</taxon>
        <taxon>Hexamita</taxon>
    </lineage>
</organism>
<evidence type="ECO:0000256" key="8">
    <source>
        <dbReference type="ARBA" id="ARBA00023315"/>
    </source>
</evidence>
<proteinExistence type="inferred from homology"/>
<comment type="caution">
    <text evidence="11">The sequence shown here is derived from an EMBL/GenBank/DDBJ whole genome shotgun (WGS) entry which is preliminary data.</text>
</comment>
<dbReference type="AlphaFoldDB" id="A0AA86NG45"/>
<comment type="subcellular location">
    <subcellularLocation>
        <location evidence="1">Membrane</location>
    </subcellularLocation>
</comment>
<evidence type="ECO:0000256" key="4">
    <source>
        <dbReference type="ARBA" id="ARBA00022692"/>
    </source>
</evidence>
<evidence type="ECO:0000256" key="1">
    <source>
        <dbReference type="ARBA" id="ARBA00004370"/>
    </source>
</evidence>
<dbReference type="EMBL" id="CAXDID020000149">
    <property type="protein sequence ID" value="CAL6041335.1"/>
    <property type="molecule type" value="Genomic_DNA"/>
</dbReference>
<keyword evidence="6" id="KW-0443">Lipid metabolism</keyword>